<keyword evidence="2" id="KW-1185">Reference proteome</keyword>
<evidence type="ECO:0000313" key="1">
    <source>
        <dbReference type="EMBL" id="PYI31788.1"/>
    </source>
</evidence>
<proteinExistence type="predicted"/>
<evidence type="ECO:0000313" key="2">
    <source>
        <dbReference type="Proteomes" id="UP000248817"/>
    </source>
</evidence>
<dbReference type="AlphaFoldDB" id="A0A2V5I4X2"/>
<organism evidence="1 2">
    <name type="scientific">Aspergillus indologenus CBS 114.80</name>
    <dbReference type="NCBI Taxonomy" id="1450541"/>
    <lineage>
        <taxon>Eukaryota</taxon>
        <taxon>Fungi</taxon>
        <taxon>Dikarya</taxon>
        <taxon>Ascomycota</taxon>
        <taxon>Pezizomycotina</taxon>
        <taxon>Eurotiomycetes</taxon>
        <taxon>Eurotiomycetidae</taxon>
        <taxon>Eurotiales</taxon>
        <taxon>Aspergillaceae</taxon>
        <taxon>Aspergillus</taxon>
        <taxon>Aspergillus subgen. Circumdati</taxon>
    </lineage>
</organism>
<accession>A0A2V5I4X2</accession>
<dbReference type="Gene3D" id="1.25.40.20">
    <property type="entry name" value="Ankyrin repeat-containing domain"/>
    <property type="match status" value="1"/>
</dbReference>
<name>A0A2V5I4X2_9EURO</name>
<dbReference type="SUPFAM" id="SSF48403">
    <property type="entry name" value="Ankyrin repeat"/>
    <property type="match status" value="1"/>
</dbReference>
<protein>
    <submittedName>
        <fullName evidence="1">Uncharacterized protein</fullName>
    </submittedName>
</protein>
<sequence length="176" mass="19788">MLWWRQVANASRLYACSCSARMWIPTVEYVPSHVPSYHKGKPPLSQAVEIGEVEVLQPLLQREDLGPNILNSNVQDSDQVTALHNAVSHCEMPRVDALLADSRVDPNASDFQGDPHSPWRPNLERWRLSQGFSDGPTCGRMIWTCTSDLLSHAPRRRDVCGWLSCYSSGPTSMSLW</sequence>
<dbReference type="InterPro" id="IPR036770">
    <property type="entry name" value="Ankyrin_rpt-contain_sf"/>
</dbReference>
<reference evidence="1 2" key="1">
    <citation type="submission" date="2018-02" db="EMBL/GenBank/DDBJ databases">
        <title>The genomes of Aspergillus section Nigri reveals drivers in fungal speciation.</title>
        <authorList>
            <consortium name="DOE Joint Genome Institute"/>
            <person name="Vesth T.C."/>
            <person name="Nybo J."/>
            <person name="Theobald S."/>
            <person name="Brandl J."/>
            <person name="Frisvad J.C."/>
            <person name="Nielsen K.F."/>
            <person name="Lyhne E.K."/>
            <person name="Kogle M.E."/>
            <person name="Kuo A."/>
            <person name="Riley R."/>
            <person name="Clum A."/>
            <person name="Nolan M."/>
            <person name="Lipzen A."/>
            <person name="Salamov A."/>
            <person name="Henrissat B."/>
            <person name="Wiebenga A."/>
            <person name="De vries R.P."/>
            <person name="Grigoriev I.V."/>
            <person name="Mortensen U.H."/>
            <person name="Andersen M.R."/>
            <person name="Baker S.E."/>
        </authorList>
    </citation>
    <scope>NUCLEOTIDE SEQUENCE [LARGE SCALE GENOMIC DNA]</scope>
    <source>
        <strain evidence="1 2">CBS 114.80</strain>
    </source>
</reference>
<dbReference type="EMBL" id="KZ825499">
    <property type="protein sequence ID" value="PYI31788.1"/>
    <property type="molecule type" value="Genomic_DNA"/>
</dbReference>
<dbReference type="Proteomes" id="UP000248817">
    <property type="component" value="Unassembled WGS sequence"/>
</dbReference>
<gene>
    <name evidence="1" type="ORF">BP00DRAFT_167185</name>
</gene>